<name>A0ABV6AU10_9DEIO</name>
<feature type="domain" description="Transposase IS4-like" evidence="1">
    <location>
        <begin position="97"/>
        <end position="240"/>
    </location>
</feature>
<comment type="caution">
    <text evidence="3">The sequence shown here is derived from an EMBL/GenBank/DDBJ whole genome shotgun (WGS) entry which is preliminary data.</text>
</comment>
<dbReference type="InterPro" id="IPR002559">
    <property type="entry name" value="Transposase_11"/>
</dbReference>
<dbReference type="InterPro" id="IPR025161">
    <property type="entry name" value="IS402-like_dom"/>
</dbReference>
<dbReference type="RefSeq" id="WP_380005481.1">
    <property type="nucleotide sequence ID" value="NZ_JBHLYR010000011.1"/>
</dbReference>
<evidence type="ECO:0000259" key="1">
    <source>
        <dbReference type="Pfam" id="PF01609"/>
    </source>
</evidence>
<evidence type="ECO:0000313" key="4">
    <source>
        <dbReference type="Proteomes" id="UP001589733"/>
    </source>
</evidence>
<gene>
    <name evidence="3" type="ORF">ACFFLM_03195</name>
</gene>
<dbReference type="PANTHER" id="PTHR30007">
    <property type="entry name" value="PHP DOMAIN PROTEIN"/>
    <property type="match status" value="1"/>
</dbReference>
<keyword evidence="4" id="KW-1185">Reference proteome</keyword>
<dbReference type="EMBL" id="JBHLYR010000011">
    <property type="protein sequence ID" value="MFB9990989.1"/>
    <property type="molecule type" value="Genomic_DNA"/>
</dbReference>
<reference evidence="3 4" key="1">
    <citation type="submission" date="2024-09" db="EMBL/GenBank/DDBJ databases">
        <authorList>
            <person name="Sun Q."/>
            <person name="Mori K."/>
        </authorList>
    </citation>
    <scope>NUCLEOTIDE SEQUENCE [LARGE SCALE GENOMIC DNA]</scope>
    <source>
        <strain evidence="3 4">JCM 13503</strain>
    </source>
</reference>
<evidence type="ECO:0000259" key="2">
    <source>
        <dbReference type="Pfam" id="PF13340"/>
    </source>
</evidence>
<protein>
    <submittedName>
        <fullName evidence="3">IS5 family transposase</fullName>
    </submittedName>
</protein>
<dbReference type="Pfam" id="PF13340">
    <property type="entry name" value="DUF4096"/>
    <property type="match status" value="1"/>
</dbReference>
<organism evidence="3 4">
    <name type="scientific">Deinococcus oregonensis</name>
    <dbReference type="NCBI Taxonomy" id="1805970"/>
    <lineage>
        <taxon>Bacteria</taxon>
        <taxon>Thermotogati</taxon>
        <taxon>Deinococcota</taxon>
        <taxon>Deinococci</taxon>
        <taxon>Deinococcales</taxon>
        <taxon>Deinococcaceae</taxon>
        <taxon>Deinococcus</taxon>
    </lineage>
</organism>
<sequence length="257" mass="29472">MRLTDEQWAILAPLLPPPQKQTRRGRPRRGDKELLEGILWVLRTGAQWARLPWPDNPPKSTCFERFQEWNEHAVFEGVLGQLYELLEEQELLDLREAFIDGTFSAAKKGARTFGPTKKGKGTKIMLMVDASGLPLAVHTDSASPGEMTLVHDTLEASFGLDFPRRLIGDKADDSDPLDAELATLGIEMIAPNRRNRKHKTQDGRPLRRDKRRWKVERTIAWLQSFRRVRTRDERKAQNFPSFVQLACILILLRRISG</sequence>
<feature type="domain" description="Insertion element IS402-like" evidence="2">
    <location>
        <begin position="3"/>
        <end position="78"/>
    </location>
</feature>
<dbReference type="NCBIfam" id="NF033580">
    <property type="entry name" value="transpos_IS5_3"/>
    <property type="match status" value="1"/>
</dbReference>
<dbReference type="Pfam" id="PF01609">
    <property type="entry name" value="DDE_Tnp_1"/>
    <property type="match status" value="1"/>
</dbReference>
<accession>A0ABV6AU10</accession>
<dbReference type="Proteomes" id="UP001589733">
    <property type="component" value="Unassembled WGS sequence"/>
</dbReference>
<evidence type="ECO:0000313" key="3">
    <source>
        <dbReference type="EMBL" id="MFB9990989.1"/>
    </source>
</evidence>
<dbReference type="PANTHER" id="PTHR30007:SF0">
    <property type="entry name" value="TRANSPOSASE"/>
    <property type="match status" value="1"/>
</dbReference>
<proteinExistence type="predicted"/>